<dbReference type="InterPro" id="IPR002711">
    <property type="entry name" value="HNH"/>
</dbReference>
<keyword evidence="2" id="KW-0378">Hydrolase</keyword>
<dbReference type="OrthoDB" id="4413592at2"/>
<feature type="domain" description="HNH" evidence="1">
    <location>
        <begin position="3"/>
        <end position="35"/>
    </location>
</feature>
<name>A0A5R9A1N8_9MICC</name>
<keyword evidence="3" id="KW-1185">Reference proteome</keyword>
<evidence type="ECO:0000259" key="1">
    <source>
        <dbReference type="Pfam" id="PF01844"/>
    </source>
</evidence>
<dbReference type="AlphaFoldDB" id="A0A5R9A1N8"/>
<dbReference type="Gene3D" id="1.10.30.50">
    <property type="match status" value="1"/>
</dbReference>
<keyword evidence="2" id="KW-0540">Nuclease</keyword>
<sequence>MSASLDHVVPLSKGGDHTRSNSVLAHLICNIRKSAN</sequence>
<dbReference type="GO" id="GO:0003676">
    <property type="term" value="F:nucleic acid binding"/>
    <property type="evidence" value="ECO:0007669"/>
    <property type="project" value="InterPro"/>
</dbReference>
<protein>
    <submittedName>
        <fullName evidence="2">HNH endonuclease</fullName>
    </submittedName>
</protein>
<dbReference type="EMBL" id="VAWA01000021">
    <property type="protein sequence ID" value="TLP72015.1"/>
    <property type="molecule type" value="Genomic_DNA"/>
</dbReference>
<reference evidence="2 3" key="1">
    <citation type="submission" date="2019-05" db="EMBL/GenBank/DDBJ databases">
        <title>Nesterenkonia sp. GY239, isolated from the Southern Atlantic Ocean.</title>
        <authorList>
            <person name="Zhang G."/>
        </authorList>
    </citation>
    <scope>NUCLEOTIDE SEQUENCE [LARGE SCALE GENOMIC DNA]</scope>
    <source>
        <strain evidence="2 3">GY239</strain>
    </source>
</reference>
<dbReference type="InterPro" id="IPR003615">
    <property type="entry name" value="HNH_nuc"/>
</dbReference>
<dbReference type="Pfam" id="PF01844">
    <property type="entry name" value="HNH"/>
    <property type="match status" value="1"/>
</dbReference>
<dbReference type="GO" id="GO:0008270">
    <property type="term" value="F:zinc ion binding"/>
    <property type="evidence" value="ECO:0007669"/>
    <property type="project" value="InterPro"/>
</dbReference>
<dbReference type="Proteomes" id="UP000306544">
    <property type="component" value="Unassembled WGS sequence"/>
</dbReference>
<organism evidence="2 3">
    <name type="scientific">Nesterenkonia sphaerica</name>
    <dbReference type="NCBI Taxonomy" id="1804988"/>
    <lineage>
        <taxon>Bacteria</taxon>
        <taxon>Bacillati</taxon>
        <taxon>Actinomycetota</taxon>
        <taxon>Actinomycetes</taxon>
        <taxon>Micrococcales</taxon>
        <taxon>Micrococcaceae</taxon>
        <taxon>Nesterenkonia</taxon>
    </lineage>
</organism>
<evidence type="ECO:0000313" key="2">
    <source>
        <dbReference type="EMBL" id="TLP72015.1"/>
    </source>
</evidence>
<comment type="caution">
    <text evidence="2">The sequence shown here is derived from an EMBL/GenBank/DDBJ whole genome shotgun (WGS) entry which is preliminary data.</text>
</comment>
<dbReference type="RefSeq" id="WP_138171088.1">
    <property type="nucleotide sequence ID" value="NZ_VAWA01000021.1"/>
</dbReference>
<evidence type="ECO:0000313" key="3">
    <source>
        <dbReference type="Proteomes" id="UP000306544"/>
    </source>
</evidence>
<keyword evidence="2" id="KW-0255">Endonuclease</keyword>
<proteinExistence type="predicted"/>
<gene>
    <name evidence="2" type="ORF">FEF27_11760</name>
</gene>
<dbReference type="GO" id="GO:0004519">
    <property type="term" value="F:endonuclease activity"/>
    <property type="evidence" value="ECO:0007669"/>
    <property type="project" value="UniProtKB-KW"/>
</dbReference>
<dbReference type="CDD" id="cd00085">
    <property type="entry name" value="HNHc"/>
    <property type="match status" value="1"/>
</dbReference>
<accession>A0A5R9A1N8</accession>